<proteinExistence type="predicted"/>
<sequence>MSAVDGISADEPVPPTIDTTKPSIARVYDMFLGGKDHYEVDREVYRRTMEISPEVPLLTRAFRQWLIRVVRFLASGPGIDQILDCGSGLPTAENTHQVAQRVRPETTVVYVDNDPMVIAHGRALLEENDRTHFVDADLRDPEALLAHPAVTRYLDMNRPLALMQCATLHHVSDEDNPGELMARYIEALPSGSYVAISHFCDPADGSEMSELARMLETNLRNAVGSGWCRTYSQIESLFCGLELVEPGLVPAADWWPDGPRVRPLSAVEHIAYGAVARKP</sequence>
<dbReference type="OrthoDB" id="5175904at2"/>
<dbReference type="Gene3D" id="3.40.50.150">
    <property type="entry name" value="Vaccinia Virus protein VP39"/>
    <property type="match status" value="1"/>
</dbReference>
<reference evidence="1 2" key="1">
    <citation type="submission" date="2018-05" db="EMBL/GenBank/DDBJ databases">
        <title>Evolution of GPA BGCs.</title>
        <authorList>
            <person name="Waglechner N."/>
            <person name="Wright G.D."/>
        </authorList>
    </citation>
    <scope>NUCLEOTIDE SEQUENCE [LARGE SCALE GENOMIC DNA]</scope>
    <source>
        <strain evidence="1 2">A82846</strain>
    </source>
</reference>
<evidence type="ECO:0000313" key="1">
    <source>
        <dbReference type="EMBL" id="RSM87610.1"/>
    </source>
</evidence>
<protein>
    <recommendedName>
        <fullName evidence="3">S-adenosyl methyltransferase</fullName>
    </recommendedName>
</protein>
<accession>A0A428ZI21</accession>
<name>A0A428ZI21_KIBAR</name>
<dbReference type="PIRSF" id="PIRSF017393">
    <property type="entry name" value="MTase_SAV2177"/>
    <property type="match status" value="1"/>
</dbReference>
<organism evidence="1 2">
    <name type="scientific">Kibdelosporangium aridum</name>
    <dbReference type="NCBI Taxonomy" id="2030"/>
    <lineage>
        <taxon>Bacteria</taxon>
        <taxon>Bacillati</taxon>
        <taxon>Actinomycetota</taxon>
        <taxon>Actinomycetes</taxon>
        <taxon>Pseudonocardiales</taxon>
        <taxon>Pseudonocardiaceae</taxon>
        <taxon>Kibdelosporangium</taxon>
    </lineage>
</organism>
<dbReference type="Proteomes" id="UP000287547">
    <property type="component" value="Unassembled WGS sequence"/>
</dbReference>
<dbReference type="InterPro" id="IPR006764">
    <property type="entry name" value="SAM_dep_MeTrfase_SAV2177_type"/>
</dbReference>
<gene>
    <name evidence="1" type="ORF">DMH04_10945</name>
</gene>
<dbReference type="SUPFAM" id="SSF53335">
    <property type="entry name" value="S-adenosyl-L-methionine-dependent methyltransferases"/>
    <property type="match status" value="1"/>
</dbReference>
<evidence type="ECO:0000313" key="2">
    <source>
        <dbReference type="Proteomes" id="UP000287547"/>
    </source>
</evidence>
<dbReference type="Pfam" id="PF04672">
    <property type="entry name" value="Methyltransf_19"/>
    <property type="match status" value="1"/>
</dbReference>
<dbReference type="EMBL" id="QHKI01000006">
    <property type="protein sequence ID" value="RSM87610.1"/>
    <property type="molecule type" value="Genomic_DNA"/>
</dbReference>
<dbReference type="InterPro" id="IPR029063">
    <property type="entry name" value="SAM-dependent_MTases_sf"/>
</dbReference>
<comment type="caution">
    <text evidence="1">The sequence shown here is derived from an EMBL/GenBank/DDBJ whole genome shotgun (WGS) entry which is preliminary data.</text>
</comment>
<dbReference type="AlphaFoldDB" id="A0A428ZI21"/>
<evidence type="ECO:0008006" key="3">
    <source>
        <dbReference type="Google" id="ProtNLM"/>
    </source>
</evidence>